<accession>A0A822ZA12</accession>
<evidence type="ECO:0000313" key="1">
    <source>
        <dbReference type="EMBL" id="DAD38368.1"/>
    </source>
</evidence>
<keyword evidence="2" id="KW-1185">Reference proteome</keyword>
<name>A0A822ZA12_NELNU</name>
<proteinExistence type="predicted"/>
<organism evidence="1 2">
    <name type="scientific">Nelumbo nucifera</name>
    <name type="common">Sacred lotus</name>
    <dbReference type="NCBI Taxonomy" id="4432"/>
    <lineage>
        <taxon>Eukaryota</taxon>
        <taxon>Viridiplantae</taxon>
        <taxon>Streptophyta</taxon>
        <taxon>Embryophyta</taxon>
        <taxon>Tracheophyta</taxon>
        <taxon>Spermatophyta</taxon>
        <taxon>Magnoliopsida</taxon>
        <taxon>Proteales</taxon>
        <taxon>Nelumbonaceae</taxon>
        <taxon>Nelumbo</taxon>
    </lineage>
</organism>
<gene>
    <name evidence="1" type="ORF">HUJ06_009009</name>
</gene>
<dbReference type="Proteomes" id="UP000607653">
    <property type="component" value="Unassembled WGS sequence"/>
</dbReference>
<reference evidence="1 2" key="1">
    <citation type="journal article" date="2020" name="Mol. Biol. Evol.">
        <title>Distinct Expression and Methylation Patterns for Genes with Different Fates following a Single Whole-Genome Duplication in Flowering Plants.</title>
        <authorList>
            <person name="Shi T."/>
            <person name="Rahmani R.S."/>
            <person name="Gugger P.F."/>
            <person name="Wang M."/>
            <person name="Li H."/>
            <person name="Zhang Y."/>
            <person name="Li Z."/>
            <person name="Wang Q."/>
            <person name="Van de Peer Y."/>
            <person name="Marchal K."/>
            <person name="Chen J."/>
        </authorList>
    </citation>
    <scope>NUCLEOTIDE SEQUENCE [LARGE SCALE GENOMIC DNA]</scope>
    <source>
        <tissue evidence="1">Leaf</tissue>
    </source>
</reference>
<dbReference type="EMBL" id="DUZY01000004">
    <property type="protein sequence ID" value="DAD38368.1"/>
    <property type="molecule type" value="Genomic_DNA"/>
</dbReference>
<sequence length="49" mass="5873">MIFGFNFYNLYQNQGKYLLYKVKMNLDFLVKMEKSYCASHVMNCMTQSS</sequence>
<dbReference type="AlphaFoldDB" id="A0A822ZA12"/>
<evidence type="ECO:0000313" key="2">
    <source>
        <dbReference type="Proteomes" id="UP000607653"/>
    </source>
</evidence>
<comment type="caution">
    <text evidence="1">The sequence shown here is derived from an EMBL/GenBank/DDBJ whole genome shotgun (WGS) entry which is preliminary data.</text>
</comment>
<protein>
    <submittedName>
        <fullName evidence="1">Uncharacterized protein</fullName>
    </submittedName>
</protein>